<organism evidence="2 3">
    <name type="scientific">Caerostris extrusa</name>
    <name type="common">Bark spider</name>
    <name type="synonym">Caerostris bankana</name>
    <dbReference type="NCBI Taxonomy" id="172846"/>
    <lineage>
        <taxon>Eukaryota</taxon>
        <taxon>Metazoa</taxon>
        <taxon>Ecdysozoa</taxon>
        <taxon>Arthropoda</taxon>
        <taxon>Chelicerata</taxon>
        <taxon>Arachnida</taxon>
        <taxon>Araneae</taxon>
        <taxon>Araneomorphae</taxon>
        <taxon>Entelegynae</taxon>
        <taxon>Araneoidea</taxon>
        <taxon>Araneidae</taxon>
        <taxon>Caerostris</taxon>
    </lineage>
</organism>
<accession>A0AAV4URI5</accession>
<keyword evidence="3" id="KW-1185">Reference proteome</keyword>
<gene>
    <name evidence="2" type="primary">R1A1-elementORF2_169</name>
    <name evidence="2" type="ORF">CEXT_176191</name>
</gene>
<dbReference type="GO" id="GO:0003676">
    <property type="term" value="F:nucleic acid binding"/>
    <property type="evidence" value="ECO:0007669"/>
    <property type="project" value="InterPro"/>
</dbReference>
<dbReference type="InterPro" id="IPR002156">
    <property type="entry name" value="RNaseH_domain"/>
</dbReference>
<dbReference type="GO" id="GO:0004523">
    <property type="term" value="F:RNA-DNA hybrid ribonuclease activity"/>
    <property type="evidence" value="ECO:0007669"/>
    <property type="project" value="InterPro"/>
</dbReference>
<dbReference type="SUPFAM" id="SSF53098">
    <property type="entry name" value="Ribonuclease H-like"/>
    <property type="match status" value="1"/>
</dbReference>
<name>A0AAV4URI5_CAEEX</name>
<proteinExistence type="predicted"/>
<dbReference type="InterPro" id="IPR012337">
    <property type="entry name" value="RNaseH-like_sf"/>
</dbReference>
<dbReference type="Gene3D" id="3.30.420.10">
    <property type="entry name" value="Ribonuclease H-like superfamily/Ribonuclease H"/>
    <property type="match status" value="1"/>
</dbReference>
<evidence type="ECO:0000259" key="1">
    <source>
        <dbReference type="PROSITE" id="PS50879"/>
    </source>
</evidence>
<dbReference type="AlphaFoldDB" id="A0AAV4URI5"/>
<dbReference type="InterPro" id="IPR036397">
    <property type="entry name" value="RNaseH_sf"/>
</dbReference>
<sequence>MEIKRLLANHDGIIRLFWIKAHAGFSGNERADEYAKQATTKDAIDIELAFDIPFVKKLLKKELNRLWQIRWSASSKGREVFALLPTVRTTRIQGDFFINQLITGHGAIGLHQERFFGKSSSCSCGQQLEDRTHIIYYCTKWAHIRKDYFPPNHHNTSMDLLLFNKKSRQGLRLIMEAKLKDSLQKTE</sequence>
<reference evidence="2 3" key="1">
    <citation type="submission" date="2021-06" db="EMBL/GenBank/DDBJ databases">
        <title>Caerostris extrusa draft genome.</title>
        <authorList>
            <person name="Kono N."/>
            <person name="Arakawa K."/>
        </authorList>
    </citation>
    <scope>NUCLEOTIDE SEQUENCE [LARGE SCALE GENOMIC DNA]</scope>
</reference>
<dbReference type="PROSITE" id="PS50879">
    <property type="entry name" value="RNASE_H_1"/>
    <property type="match status" value="1"/>
</dbReference>
<feature type="domain" description="RNase H type-1" evidence="1">
    <location>
        <begin position="1"/>
        <end position="40"/>
    </location>
</feature>
<dbReference type="Proteomes" id="UP001054945">
    <property type="component" value="Unassembled WGS sequence"/>
</dbReference>
<dbReference type="EMBL" id="BPLR01013351">
    <property type="protein sequence ID" value="GIY60622.1"/>
    <property type="molecule type" value="Genomic_DNA"/>
</dbReference>
<comment type="caution">
    <text evidence="2">The sequence shown here is derived from an EMBL/GenBank/DDBJ whole genome shotgun (WGS) entry which is preliminary data.</text>
</comment>
<evidence type="ECO:0000313" key="3">
    <source>
        <dbReference type="Proteomes" id="UP001054945"/>
    </source>
</evidence>
<evidence type="ECO:0000313" key="2">
    <source>
        <dbReference type="EMBL" id="GIY60622.1"/>
    </source>
</evidence>
<protein>
    <recommendedName>
        <fullName evidence="1">RNase H type-1 domain-containing protein</fullName>
    </recommendedName>
</protein>